<dbReference type="PROSITE" id="PS51192">
    <property type="entry name" value="HELICASE_ATP_BIND_1"/>
    <property type="match status" value="1"/>
</dbReference>
<dbReference type="PANTHER" id="PTHR12131:SF1">
    <property type="entry name" value="ATP-DEPENDENT RNA HELICASE SUPV3L1, MITOCHONDRIAL-RELATED"/>
    <property type="match status" value="1"/>
</dbReference>
<evidence type="ECO:0000256" key="2">
    <source>
        <dbReference type="ARBA" id="ARBA00022801"/>
    </source>
</evidence>
<dbReference type="SUPFAM" id="SSF52540">
    <property type="entry name" value="P-loop containing nucleoside triphosphate hydrolases"/>
    <property type="match status" value="1"/>
</dbReference>
<dbReference type="CDD" id="cd18795">
    <property type="entry name" value="SF2_C_Ski2"/>
    <property type="match status" value="1"/>
</dbReference>
<dbReference type="InterPro" id="IPR027417">
    <property type="entry name" value="P-loop_NTPase"/>
</dbReference>
<sequence>MSSPAEQYAAWAAQERLARTPLGSFRERYPFALDPFQIGGCEALQDGESVLVAAPTGAGKTVVGEFAVHLALATGRKIFYTAPIKALSNQKHEELAAWLGHERVGLLTGDTSVHPEADVVVMTTEVLRNMLYAGSPLLDGLGFVVMDEVHYLADRLRGPVWEEVIIHLDQAVQLVALSATVSNAEEFGAWIDEVRGRTRVIVSETRPVPLWQHVIIGEELLDLFVDESGAPVVSHGPGAARERTVNPDLETASRGLSAPIPGHASRGGHDRPEDGRPGARRGGGRGRGRGAGRGGRHGREGTQGRHRLRGADGGAPAHRGGSDAPRGEGPRGSGTPRLGARPLRRPDVVSLLDRDGLLPGIFFIFSRAGCDAAVRQCAQAHLTLTTPQEQQRIRALLAERLAVIGHEDEQVLDLPAFRRAAVHGIAAHHAGMLPLLKVVVEELFSLGLIKAVFATETLALGINMPARSVVLEKLVKFNGTEHADLTPGEYTQLTGRAGRRGIDTEGHAVVVAGPRFDADAVASLASRRTYPLRSAFRPTPNMAVNLLDRFDLGRARETLEMSFAQFQADRSVVGLARKARETEEAVRAYRGSMECERGDILGYLRLTEEIADREKRLAQKRSAKDRDRTLTTMRSLRRGDVIAIPGGRRGGYGVVIDADRQVLEGVRLSVLTPEARIRVLSPGDVPSAPAVIDTLRLPRPERLGSAKIRRDTASALRQLLSGRDPDPRREVRSRAPREPSTAATDVRLAELRELLREHPCHDCPDLAAHLRWAGRWRTASAQLDRDARRIEGRTSSLARRFDQLVALLLELGYLAREDGEDASCRPTERGLRLRRLFSDRDLLIAECLDQGAWAELDAPGLAAIVSAAVHDARREEIAAPELPSSPRFARALARTERIGDQLRSAQGRHGVDLTSPPDAGACAIVHRWASGLHMAAAIGESSMTAGDFVRHCRQVIDMLEQLAAVDGVSATAREAVRAIRRGLVAQEIDR</sequence>
<evidence type="ECO:0000256" key="1">
    <source>
        <dbReference type="ARBA" id="ARBA00022741"/>
    </source>
</evidence>
<dbReference type="InterPro" id="IPR050699">
    <property type="entry name" value="RNA-DNA_Helicase"/>
</dbReference>
<evidence type="ECO:0000259" key="7">
    <source>
        <dbReference type="PROSITE" id="PS51194"/>
    </source>
</evidence>
<dbReference type="InterPro" id="IPR012961">
    <property type="entry name" value="Ski2/MTR4_C"/>
</dbReference>
<dbReference type="InterPro" id="IPR058621">
    <property type="entry name" value="SH3_HelY"/>
</dbReference>
<protein>
    <submittedName>
        <fullName evidence="8">DEAD/DEAH box helicase</fullName>
    </submittedName>
</protein>
<evidence type="ECO:0000313" key="9">
    <source>
        <dbReference type="Proteomes" id="UP001589793"/>
    </source>
</evidence>
<dbReference type="EMBL" id="JBHLSV010000010">
    <property type="protein sequence ID" value="MFC0674297.1"/>
    <property type="molecule type" value="Genomic_DNA"/>
</dbReference>
<feature type="compositionally biased region" description="Basic and acidic residues" evidence="5">
    <location>
        <begin position="723"/>
        <end position="737"/>
    </location>
</feature>
<dbReference type="InterPro" id="IPR001650">
    <property type="entry name" value="Helicase_C-like"/>
</dbReference>
<dbReference type="Proteomes" id="UP001589793">
    <property type="component" value="Unassembled WGS sequence"/>
</dbReference>
<dbReference type="Pfam" id="PF26090">
    <property type="entry name" value="SH3_HelY"/>
    <property type="match status" value="1"/>
</dbReference>
<feature type="region of interest" description="Disordered" evidence="5">
    <location>
        <begin position="719"/>
        <end position="743"/>
    </location>
</feature>
<feature type="region of interest" description="Disordered" evidence="5">
    <location>
        <begin position="252"/>
        <end position="342"/>
    </location>
</feature>
<dbReference type="PROSITE" id="PS51194">
    <property type="entry name" value="HELICASE_CTER"/>
    <property type="match status" value="1"/>
</dbReference>
<keyword evidence="9" id="KW-1185">Reference proteome</keyword>
<evidence type="ECO:0000256" key="5">
    <source>
        <dbReference type="SAM" id="MobiDB-lite"/>
    </source>
</evidence>
<dbReference type="GO" id="GO:0004386">
    <property type="term" value="F:helicase activity"/>
    <property type="evidence" value="ECO:0007669"/>
    <property type="project" value="UniProtKB-KW"/>
</dbReference>
<dbReference type="SMART" id="SM01142">
    <property type="entry name" value="DSHCT"/>
    <property type="match status" value="1"/>
</dbReference>
<organism evidence="8 9">
    <name type="scientific">Brachybacterium hainanense</name>
    <dbReference type="NCBI Taxonomy" id="1541174"/>
    <lineage>
        <taxon>Bacteria</taxon>
        <taxon>Bacillati</taxon>
        <taxon>Actinomycetota</taxon>
        <taxon>Actinomycetes</taxon>
        <taxon>Micrococcales</taxon>
        <taxon>Dermabacteraceae</taxon>
        <taxon>Brachybacterium</taxon>
    </lineage>
</organism>
<proteinExistence type="predicted"/>
<evidence type="ECO:0000259" key="6">
    <source>
        <dbReference type="PROSITE" id="PS51192"/>
    </source>
</evidence>
<dbReference type="Pfam" id="PF00271">
    <property type="entry name" value="Helicase_C"/>
    <property type="match status" value="1"/>
</dbReference>
<dbReference type="SMART" id="SM00487">
    <property type="entry name" value="DEXDc"/>
    <property type="match status" value="1"/>
</dbReference>
<feature type="domain" description="Helicase C-terminal" evidence="7">
    <location>
        <begin position="388"/>
        <end position="547"/>
    </location>
</feature>
<dbReference type="Gene3D" id="3.40.50.300">
    <property type="entry name" value="P-loop containing nucleotide triphosphate hydrolases"/>
    <property type="match status" value="2"/>
</dbReference>
<keyword evidence="3 8" id="KW-0347">Helicase</keyword>
<keyword evidence="4" id="KW-0067">ATP-binding</keyword>
<feature type="compositionally biased region" description="Basic residues" evidence="5">
    <location>
        <begin position="278"/>
        <end position="296"/>
    </location>
</feature>
<keyword evidence="1" id="KW-0547">Nucleotide-binding</keyword>
<dbReference type="RefSeq" id="WP_376980253.1">
    <property type="nucleotide sequence ID" value="NZ_JBHLSV010000010.1"/>
</dbReference>
<dbReference type="PANTHER" id="PTHR12131">
    <property type="entry name" value="ATP-DEPENDENT RNA AND DNA HELICASE"/>
    <property type="match status" value="1"/>
</dbReference>
<evidence type="ECO:0000313" key="8">
    <source>
        <dbReference type="EMBL" id="MFC0674297.1"/>
    </source>
</evidence>
<dbReference type="Gene3D" id="1.10.3380.30">
    <property type="match status" value="1"/>
</dbReference>
<dbReference type="Pfam" id="PF00270">
    <property type="entry name" value="DEAD"/>
    <property type="match status" value="1"/>
</dbReference>
<evidence type="ECO:0000256" key="3">
    <source>
        <dbReference type="ARBA" id="ARBA00022806"/>
    </source>
</evidence>
<gene>
    <name evidence="8" type="ORF">ACFFF6_10065</name>
</gene>
<accession>A0ABV6RBC8</accession>
<name>A0ABV6RBC8_9MICO</name>
<comment type="caution">
    <text evidence="8">The sequence shown here is derived from an EMBL/GenBank/DDBJ whole genome shotgun (WGS) entry which is preliminary data.</text>
</comment>
<dbReference type="SMART" id="SM00490">
    <property type="entry name" value="HELICc"/>
    <property type="match status" value="1"/>
</dbReference>
<dbReference type="InterPro" id="IPR011545">
    <property type="entry name" value="DEAD/DEAH_box_helicase_dom"/>
</dbReference>
<feature type="compositionally biased region" description="Basic and acidic residues" evidence="5">
    <location>
        <begin position="267"/>
        <end position="277"/>
    </location>
</feature>
<feature type="domain" description="Helicase ATP-binding" evidence="6">
    <location>
        <begin position="41"/>
        <end position="199"/>
    </location>
</feature>
<reference evidence="8 9" key="1">
    <citation type="submission" date="2024-09" db="EMBL/GenBank/DDBJ databases">
        <authorList>
            <person name="Sun Q."/>
            <person name="Mori K."/>
        </authorList>
    </citation>
    <scope>NUCLEOTIDE SEQUENCE [LARGE SCALE GENOMIC DNA]</scope>
    <source>
        <strain evidence="8 9">CICC 10874</strain>
    </source>
</reference>
<keyword evidence="2" id="KW-0378">Hydrolase</keyword>
<dbReference type="InterPro" id="IPR014001">
    <property type="entry name" value="Helicase_ATP-bd"/>
</dbReference>
<evidence type="ECO:0000256" key="4">
    <source>
        <dbReference type="ARBA" id="ARBA00022840"/>
    </source>
</evidence>
<dbReference type="Pfam" id="PF08148">
    <property type="entry name" value="DSHCT"/>
    <property type="match status" value="1"/>
</dbReference>